<sequence>MHRHETALCRQRHGSGGWLRPDLGECQPLACRNVALTTDNVGNLRREIERIDVELAMRPPLLHGRLSARREEIIAFLSRHTAQEADS</sequence>
<evidence type="ECO:0000313" key="2">
    <source>
        <dbReference type="Proteomes" id="UP001519363"/>
    </source>
</evidence>
<dbReference type="Proteomes" id="UP001519363">
    <property type="component" value="Unassembled WGS sequence"/>
</dbReference>
<reference evidence="1 2" key="1">
    <citation type="submission" date="2021-03" db="EMBL/GenBank/DDBJ databases">
        <title>Sequencing the genomes of 1000 actinobacteria strains.</title>
        <authorList>
            <person name="Klenk H.-P."/>
        </authorList>
    </citation>
    <scope>NUCLEOTIDE SEQUENCE [LARGE SCALE GENOMIC DNA]</scope>
    <source>
        <strain evidence="1 2">DSM 44580</strain>
    </source>
</reference>
<keyword evidence="2" id="KW-1185">Reference proteome</keyword>
<accession>A0ABS5AMD2</accession>
<evidence type="ECO:0000313" key="1">
    <source>
        <dbReference type="EMBL" id="MBP2477708.1"/>
    </source>
</evidence>
<name>A0ABS5AMD2_9PSEU</name>
<proteinExistence type="predicted"/>
<protein>
    <submittedName>
        <fullName evidence="1">Uncharacterized protein</fullName>
    </submittedName>
</protein>
<organism evidence="1 2">
    <name type="scientific">Crossiella equi</name>
    <dbReference type="NCBI Taxonomy" id="130796"/>
    <lineage>
        <taxon>Bacteria</taxon>
        <taxon>Bacillati</taxon>
        <taxon>Actinomycetota</taxon>
        <taxon>Actinomycetes</taxon>
        <taxon>Pseudonocardiales</taxon>
        <taxon>Pseudonocardiaceae</taxon>
        <taxon>Crossiella</taxon>
    </lineage>
</organism>
<dbReference type="EMBL" id="JAGIOO010000001">
    <property type="protein sequence ID" value="MBP2477708.1"/>
    <property type="molecule type" value="Genomic_DNA"/>
</dbReference>
<gene>
    <name evidence="1" type="ORF">JOF53_006580</name>
</gene>
<dbReference type="RefSeq" id="WP_086788892.1">
    <property type="nucleotide sequence ID" value="NZ_JAGIOO010000001.1"/>
</dbReference>
<comment type="caution">
    <text evidence="1">The sequence shown here is derived from an EMBL/GenBank/DDBJ whole genome shotgun (WGS) entry which is preliminary data.</text>
</comment>